<dbReference type="PANTHER" id="PTHR10133:SF27">
    <property type="entry name" value="DNA POLYMERASE NU"/>
    <property type="match status" value="1"/>
</dbReference>
<evidence type="ECO:0000256" key="1">
    <source>
        <dbReference type="ARBA" id="ARBA00022705"/>
    </source>
</evidence>
<keyword evidence="1" id="KW-0235">DNA replication</keyword>
<proteinExistence type="predicted"/>
<dbReference type="Gene3D" id="1.20.1060.10">
    <property type="entry name" value="Taq DNA Polymerase, Chain T, domain 4"/>
    <property type="match status" value="1"/>
</dbReference>
<dbReference type="EMBL" id="JAHFZB010000002">
    <property type="protein sequence ID" value="KAK6493488.1"/>
    <property type="molecule type" value="Genomic_DNA"/>
</dbReference>
<dbReference type="InterPro" id="IPR043502">
    <property type="entry name" value="DNA/RNA_pol_sf"/>
</dbReference>
<dbReference type="Pfam" id="PF00476">
    <property type="entry name" value="DNA_pol_A"/>
    <property type="match status" value="1"/>
</dbReference>
<comment type="caution">
    <text evidence="3">The sequence shown here is derived from an EMBL/GenBank/DDBJ whole genome shotgun (WGS) entry which is preliminary data.</text>
</comment>
<reference evidence="3 4" key="1">
    <citation type="submission" date="2021-05" db="EMBL/GenBank/DDBJ databases">
        <authorList>
            <person name="Zahm M."/>
            <person name="Klopp C."/>
            <person name="Cabau C."/>
            <person name="Kuhl H."/>
            <person name="Suciu R."/>
            <person name="Ciorpac M."/>
            <person name="Holostenco D."/>
            <person name="Gessner J."/>
            <person name="Wuertz S."/>
            <person name="Hohne C."/>
            <person name="Stock M."/>
            <person name="Gislard M."/>
            <person name="Lluch J."/>
            <person name="Milhes M."/>
            <person name="Lampietro C."/>
            <person name="Lopez Roques C."/>
            <person name="Donnadieu C."/>
            <person name="Du K."/>
            <person name="Schartl M."/>
            <person name="Guiguen Y."/>
        </authorList>
    </citation>
    <scope>NUCLEOTIDE SEQUENCE [LARGE SCALE GENOMIC DNA]</scope>
    <source>
        <strain evidence="3">Hh-F2</strain>
        <tissue evidence="3">Blood</tissue>
    </source>
</reference>
<evidence type="ECO:0000259" key="2">
    <source>
        <dbReference type="SMART" id="SM00482"/>
    </source>
</evidence>
<dbReference type="InterPro" id="IPR040940">
    <property type="entry name" value="DNA_pol_P_Exo"/>
</dbReference>
<dbReference type="Gene3D" id="3.30.70.370">
    <property type="match status" value="1"/>
</dbReference>
<dbReference type="InterPro" id="IPR001098">
    <property type="entry name" value="DNA-dir_DNA_pol_A_palm_dom"/>
</dbReference>
<name>A0ABR1A8Q9_HUSHU</name>
<protein>
    <submittedName>
        <fullName evidence="3">DNA polymerase nu-like</fullName>
    </submittedName>
</protein>
<organism evidence="3 4">
    <name type="scientific">Huso huso</name>
    <name type="common">Beluga</name>
    <name type="synonym">Acipenser huso</name>
    <dbReference type="NCBI Taxonomy" id="61971"/>
    <lineage>
        <taxon>Eukaryota</taxon>
        <taxon>Metazoa</taxon>
        <taxon>Chordata</taxon>
        <taxon>Craniata</taxon>
        <taxon>Vertebrata</taxon>
        <taxon>Euteleostomi</taxon>
        <taxon>Actinopterygii</taxon>
        <taxon>Chondrostei</taxon>
        <taxon>Acipenseriformes</taxon>
        <taxon>Acipenseridae</taxon>
        <taxon>Huso</taxon>
    </lineage>
</organism>
<feature type="domain" description="DNA-directed DNA polymerase family A palm" evidence="2">
    <location>
        <begin position="308"/>
        <end position="514"/>
    </location>
</feature>
<dbReference type="Gene3D" id="1.10.150.20">
    <property type="entry name" value="5' to 3' exonuclease, C-terminal subdomain"/>
    <property type="match status" value="1"/>
</dbReference>
<dbReference type="InterPro" id="IPR002298">
    <property type="entry name" value="DNA_polymerase_A"/>
</dbReference>
<dbReference type="PRINTS" id="PR00868">
    <property type="entry name" value="DNAPOLI"/>
</dbReference>
<keyword evidence="4" id="KW-1185">Reference proteome</keyword>
<dbReference type="Gene3D" id="3.30.420.10">
    <property type="entry name" value="Ribonuclease H-like superfamily/Ribonuclease H"/>
    <property type="match status" value="1"/>
</dbReference>
<dbReference type="CDD" id="cd08638">
    <property type="entry name" value="DNA_pol_A_theta"/>
    <property type="match status" value="1"/>
</dbReference>
<dbReference type="SUPFAM" id="SSF56672">
    <property type="entry name" value="DNA/RNA polymerases"/>
    <property type="match status" value="1"/>
</dbReference>
<gene>
    <name evidence="3" type="ORF">HHUSO_G3090</name>
</gene>
<dbReference type="SMART" id="SM00482">
    <property type="entry name" value="POLAc"/>
    <property type="match status" value="1"/>
</dbReference>
<dbReference type="Proteomes" id="UP001369086">
    <property type="component" value="Unassembled WGS sequence"/>
</dbReference>
<evidence type="ECO:0000313" key="3">
    <source>
        <dbReference type="EMBL" id="KAK6493488.1"/>
    </source>
</evidence>
<evidence type="ECO:0000313" key="4">
    <source>
        <dbReference type="Proteomes" id="UP001369086"/>
    </source>
</evidence>
<accession>A0ABR1A8Q9</accession>
<dbReference type="PANTHER" id="PTHR10133">
    <property type="entry name" value="DNA POLYMERASE I"/>
    <property type="match status" value="1"/>
</dbReference>
<dbReference type="InterPro" id="IPR036397">
    <property type="entry name" value="RNaseH_sf"/>
</dbReference>
<dbReference type="Pfam" id="PF18049">
    <property type="entry name" value="DNA_pol_P_Exo"/>
    <property type="match status" value="1"/>
</dbReference>
<sequence>MLLQILGSKRPVICFKAKELLRTAMQHYRKEINWKQGNIDLITANETETLSPPVADCRVLDPRIAAWLLDPADSAPCFQELVVKHSKKTSWLKSEIPGANKQLDVCTNLVLLDQLMMDLRANLQMQGLWQLFYNMELGLMTVLAAMENHRIHVDKDALKRTSDLLGTKLKQLEQEAHKAAGQQFLVTSSNQLRLVLFEKLRLQELCENKKLPKTVLKQHHSTSEVVLMQLQDLHPLPKIILEYRQVHKIKSTYVDGIMSCMKKSYISSTWNQTGTVSGRLSAKHPVIMHLRSLHFSGKEPEVVTIHPRSMFIPAEGWTFLAADFSQVELRLLAHLSSDPELLKLFQEPETTADVFSMLASQWKGIPETEVKHADREQAKRVVYSVVYGAGKERLSEILGITADQASQFVESFLQKYKQVRAFTQKTIQQCQKQGYVVSIMGRRRPLPHIGAQDYTIRTQAERQAVNFVVQGSAADLCKIAMIKIFILVASSSTLTARLIAQIHDELLFEVEDSQVEEFAAVLKSTMESLQHVEALGVHLKVPLKVTLSTGKSWGSMTELLDSRSCSH</sequence>